<evidence type="ECO:0000313" key="3">
    <source>
        <dbReference type="Proteomes" id="UP000003053"/>
    </source>
</evidence>
<dbReference type="Proteomes" id="UP000003053">
    <property type="component" value="Unassembled WGS sequence"/>
</dbReference>
<dbReference type="AlphaFoldDB" id="A4C095"/>
<feature type="transmembrane region" description="Helical" evidence="1">
    <location>
        <begin position="111"/>
        <end position="129"/>
    </location>
</feature>
<keyword evidence="1" id="KW-1133">Transmembrane helix</keyword>
<gene>
    <name evidence="2" type="ORF">PI23P_09430</name>
</gene>
<feature type="transmembrane region" description="Helical" evidence="1">
    <location>
        <begin position="174"/>
        <end position="192"/>
    </location>
</feature>
<keyword evidence="1" id="KW-0472">Membrane</keyword>
<reference evidence="2 3" key="1">
    <citation type="submission" date="2006-02" db="EMBL/GenBank/DDBJ databases">
        <authorList>
            <person name="Murray A."/>
            <person name="Staley J."/>
            <person name="Ferriera S."/>
            <person name="Johnson J."/>
            <person name="Kravitz S."/>
            <person name="Halpern A."/>
            <person name="Remington K."/>
            <person name="Beeson K."/>
            <person name="Tran B."/>
            <person name="Rogers Y.-H."/>
            <person name="Friedman R."/>
            <person name="Venter J.C."/>
        </authorList>
    </citation>
    <scope>NUCLEOTIDE SEQUENCE [LARGE SCALE GENOMIC DNA]</scope>
    <source>
        <strain evidence="2 3">23-P</strain>
    </source>
</reference>
<organism evidence="2 3">
    <name type="scientific">Polaribacter irgensii 23-P</name>
    <dbReference type="NCBI Taxonomy" id="313594"/>
    <lineage>
        <taxon>Bacteria</taxon>
        <taxon>Pseudomonadati</taxon>
        <taxon>Bacteroidota</taxon>
        <taxon>Flavobacteriia</taxon>
        <taxon>Flavobacteriales</taxon>
        <taxon>Flavobacteriaceae</taxon>
    </lineage>
</organism>
<evidence type="ECO:0000256" key="1">
    <source>
        <dbReference type="SAM" id="Phobius"/>
    </source>
</evidence>
<feature type="transmembrane region" description="Helical" evidence="1">
    <location>
        <begin position="71"/>
        <end position="91"/>
    </location>
</feature>
<feature type="transmembrane region" description="Helical" evidence="1">
    <location>
        <begin position="136"/>
        <end position="154"/>
    </location>
</feature>
<comment type="caution">
    <text evidence="2">The sequence shown here is derived from an EMBL/GenBank/DDBJ whole genome shotgun (WGS) entry which is preliminary data.</text>
</comment>
<protein>
    <recommendedName>
        <fullName evidence="4">Doxx family protein</fullName>
    </recommendedName>
</protein>
<name>A4C095_9FLAO</name>
<sequence>MQLCSKTVKFALLNKSPKTRLTTTIKYTCILKQLTKKNVVFKVLHTIMKELLNKLDNRFIKIMKSASIPSIRLSFGVIFIWFGILKPLGLSSAEGLLKATVIWLPFGSPEIWLIIIGIWEIVIGVFFFFKSTTRIAIILLFLQMVGTFMPLIVLTDVTFQSNNVFLPTLEGQYIIKNLMIISAALVLGGEITRPKSKSTK</sequence>
<dbReference type="EMBL" id="AAOG01000002">
    <property type="protein sequence ID" value="EAR12838.1"/>
    <property type="molecule type" value="Genomic_DNA"/>
</dbReference>
<keyword evidence="1" id="KW-0812">Transmembrane</keyword>
<dbReference type="HOGENOM" id="CLU_115323_0_0_10"/>
<keyword evidence="3" id="KW-1185">Reference proteome</keyword>
<evidence type="ECO:0000313" key="2">
    <source>
        <dbReference type="EMBL" id="EAR12838.1"/>
    </source>
</evidence>
<accession>A4C095</accession>
<dbReference type="STRING" id="313594.PI23P_09430"/>
<dbReference type="eggNOG" id="COG3059">
    <property type="taxonomic scope" value="Bacteria"/>
</dbReference>
<evidence type="ECO:0008006" key="4">
    <source>
        <dbReference type="Google" id="ProtNLM"/>
    </source>
</evidence>
<proteinExistence type="predicted"/>